<keyword evidence="2" id="KW-0217">Developmental protein</keyword>
<dbReference type="PANTHER" id="PTHR24346">
    <property type="entry name" value="MAP/MICROTUBULE AFFINITY-REGULATING KINASE"/>
    <property type="match status" value="1"/>
</dbReference>
<dbReference type="GO" id="GO:0004674">
    <property type="term" value="F:protein serine/threonine kinase activity"/>
    <property type="evidence" value="ECO:0007669"/>
    <property type="project" value="UniProtKB-ARBA"/>
</dbReference>
<evidence type="ECO:0000256" key="2">
    <source>
        <dbReference type="ARBA" id="ARBA00022473"/>
    </source>
</evidence>
<dbReference type="SUPFAM" id="SSF56112">
    <property type="entry name" value="Protein kinase-like (PK-like)"/>
    <property type="match status" value="1"/>
</dbReference>
<dbReference type="PROSITE" id="PS50011">
    <property type="entry name" value="PROTEIN_KINASE_DOM"/>
    <property type="match status" value="1"/>
</dbReference>
<keyword evidence="4" id="KW-0479">Metal-binding</keyword>
<keyword evidence="9" id="KW-0744">Spermatogenesis</keyword>
<dbReference type="Gene3D" id="1.10.510.10">
    <property type="entry name" value="Transferase(Phosphotransferase) domain 1"/>
    <property type="match status" value="1"/>
</dbReference>
<evidence type="ECO:0000256" key="5">
    <source>
        <dbReference type="ARBA" id="ARBA00022741"/>
    </source>
</evidence>
<evidence type="ECO:0000256" key="1">
    <source>
        <dbReference type="ARBA" id="ARBA00001946"/>
    </source>
</evidence>
<evidence type="ECO:0000256" key="6">
    <source>
        <dbReference type="ARBA" id="ARBA00022782"/>
    </source>
</evidence>
<evidence type="ECO:0000313" key="12">
    <source>
        <dbReference type="EMBL" id="KAL3268309.1"/>
    </source>
</evidence>
<keyword evidence="8" id="KW-0460">Magnesium</keyword>
<reference evidence="12 13" key="1">
    <citation type="journal article" date="2021" name="BMC Biol.">
        <title>Horizontally acquired antibacterial genes associated with adaptive radiation of ladybird beetles.</title>
        <authorList>
            <person name="Li H.S."/>
            <person name="Tang X.F."/>
            <person name="Huang Y.H."/>
            <person name="Xu Z.Y."/>
            <person name="Chen M.L."/>
            <person name="Du X.Y."/>
            <person name="Qiu B.Y."/>
            <person name="Chen P.T."/>
            <person name="Zhang W."/>
            <person name="Slipinski A."/>
            <person name="Escalona H.E."/>
            <person name="Waterhouse R.M."/>
            <person name="Zwick A."/>
            <person name="Pang H."/>
        </authorList>
    </citation>
    <scope>NUCLEOTIDE SEQUENCE [LARGE SCALE GENOMIC DNA]</scope>
    <source>
        <strain evidence="12">SYSU2018</strain>
    </source>
</reference>
<dbReference type="InterPro" id="IPR017441">
    <property type="entry name" value="Protein_kinase_ATP_BS"/>
</dbReference>
<keyword evidence="5 10" id="KW-0547">Nucleotide-binding</keyword>
<feature type="binding site" evidence="10">
    <location>
        <position position="49"/>
    </location>
    <ligand>
        <name>ATP</name>
        <dbReference type="ChEBI" id="CHEBI:30616"/>
    </ligand>
</feature>
<dbReference type="PROSITE" id="PS00107">
    <property type="entry name" value="PROTEIN_KINASE_ATP"/>
    <property type="match status" value="1"/>
</dbReference>
<dbReference type="Proteomes" id="UP001516400">
    <property type="component" value="Unassembled WGS sequence"/>
</dbReference>
<evidence type="ECO:0000256" key="10">
    <source>
        <dbReference type="PROSITE-ProRule" id="PRU10141"/>
    </source>
</evidence>
<evidence type="ECO:0000259" key="11">
    <source>
        <dbReference type="PROSITE" id="PS50011"/>
    </source>
</evidence>
<evidence type="ECO:0000256" key="9">
    <source>
        <dbReference type="ARBA" id="ARBA00022871"/>
    </source>
</evidence>
<evidence type="ECO:0000313" key="13">
    <source>
        <dbReference type="Proteomes" id="UP001516400"/>
    </source>
</evidence>
<dbReference type="GO" id="GO:0046872">
    <property type="term" value="F:metal ion binding"/>
    <property type="evidence" value="ECO:0007669"/>
    <property type="project" value="UniProtKB-KW"/>
</dbReference>
<gene>
    <name evidence="12" type="ORF">HHI36_007427</name>
</gene>
<evidence type="ECO:0000256" key="7">
    <source>
        <dbReference type="ARBA" id="ARBA00022840"/>
    </source>
</evidence>
<keyword evidence="7 10" id="KW-0067">ATP-binding</keyword>
<dbReference type="InterPro" id="IPR000719">
    <property type="entry name" value="Prot_kinase_dom"/>
</dbReference>
<dbReference type="FunFam" id="1.10.510.10:FF:000943">
    <property type="entry name" value="testis-specific serine/threonine-protein kinase 1"/>
    <property type="match status" value="1"/>
</dbReference>
<keyword evidence="3" id="KW-0597">Phosphoprotein</keyword>
<comment type="cofactor">
    <cofactor evidence="1">
        <name>Mg(2+)</name>
        <dbReference type="ChEBI" id="CHEBI:18420"/>
    </cofactor>
</comment>
<dbReference type="GO" id="GO:0030154">
    <property type="term" value="P:cell differentiation"/>
    <property type="evidence" value="ECO:0007669"/>
    <property type="project" value="UniProtKB-KW"/>
</dbReference>
<proteinExistence type="predicted"/>
<dbReference type="AlphaFoldDB" id="A0ABD2MPY1"/>
<dbReference type="PANTHER" id="PTHR24346:SF102">
    <property type="entry name" value="TESTIS-SPECIFIC SERINE_THREONINE-PROTEIN KINASE 1"/>
    <property type="match status" value="1"/>
</dbReference>
<evidence type="ECO:0000256" key="4">
    <source>
        <dbReference type="ARBA" id="ARBA00022723"/>
    </source>
</evidence>
<evidence type="ECO:0000256" key="3">
    <source>
        <dbReference type="ARBA" id="ARBA00022553"/>
    </source>
</evidence>
<dbReference type="GO" id="GO:0005524">
    <property type="term" value="F:ATP binding"/>
    <property type="evidence" value="ECO:0007669"/>
    <property type="project" value="UniProtKB-UniRule"/>
</dbReference>
<protein>
    <recommendedName>
        <fullName evidence="11">Protein kinase domain-containing protein</fullName>
    </recommendedName>
</protein>
<evidence type="ECO:0000256" key="8">
    <source>
        <dbReference type="ARBA" id="ARBA00022842"/>
    </source>
</evidence>
<comment type="caution">
    <text evidence="12">The sequence shown here is derived from an EMBL/GenBank/DDBJ whole genome shotgun (WGS) entry which is preliminary data.</text>
</comment>
<feature type="domain" description="Protein kinase" evidence="11">
    <location>
        <begin position="16"/>
        <end position="280"/>
    </location>
</feature>
<keyword evidence="6" id="KW-0221">Differentiation</keyword>
<sequence length="290" mass="32799">MMPSSSEVNVFEQKGYLIGKKIGKGTYATVHLADFVDGDGSKKLRLACKIFDKDKAPKDILRKFFLRELDILTRIKNSHIIQAHSILQRGSRVFIFMKYAPNGDLLNYIKLNGVVADTQAKTWFTQIGSGLQYLHGMNVVHRNLKCENILLSGKFNAKITDFGFARFCTNEDGDLVLSQTYCGSTAYAAPEVISGIPYNPKMSDVWSLGVILYIMLNASMPFDDSNMRKLLKDQMNKNWNFRSSVSDTLCSRAKHLMRALLEPDPVLRLNLSRALRHDWVGSGMLKTKLY</sequence>
<dbReference type="CDD" id="cd14080">
    <property type="entry name" value="STKc_TSSK-like"/>
    <property type="match status" value="1"/>
</dbReference>
<dbReference type="GO" id="GO:0007283">
    <property type="term" value="P:spermatogenesis"/>
    <property type="evidence" value="ECO:0007669"/>
    <property type="project" value="UniProtKB-KW"/>
</dbReference>
<accession>A0ABD2MPY1</accession>
<name>A0ABD2MPY1_9CUCU</name>
<keyword evidence="13" id="KW-1185">Reference proteome</keyword>
<dbReference type="EMBL" id="JABFTP020000021">
    <property type="protein sequence ID" value="KAL3268309.1"/>
    <property type="molecule type" value="Genomic_DNA"/>
</dbReference>
<organism evidence="12 13">
    <name type="scientific">Cryptolaemus montrouzieri</name>
    <dbReference type="NCBI Taxonomy" id="559131"/>
    <lineage>
        <taxon>Eukaryota</taxon>
        <taxon>Metazoa</taxon>
        <taxon>Ecdysozoa</taxon>
        <taxon>Arthropoda</taxon>
        <taxon>Hexapoda</taxon>
        <taxon>Insecta</taxon>
        <taxon>Pterygota</taxon>
        <taxon>Neoptera</taxon>
        <taxon>Endopterygota</taxon>
        <taxon>Coleoptera</taxon>
        <taxon>Polyphaga</taxon>
        <taxon>Cucujiformia</taxon>
        <taxon>Coccinelloidea</taxon>
        <taxon>Coccinellidae</taxon>
        <taxon>Scymninae</taxon>
        <taxon>Scymnini</taxon>
        <taxon>Cryptolaemus</taxon>
    </lineage>
</organism>
<dbReference type="Pfam" id="PF00069">
    <property type="entry name" value="Pkinase"/>
    <property type="match status" value="1"/>
</dbReference>
<dbReference type="InterPro" id="IPR011009">
    <property type="entry name" value="Kinase-like_dom_sf"/>
</dbReference>